<dbReference type="PANTHER" id="PTHR31669:SF283">
    <property type="entry name" value="PROTEIN FAR1-RELATED SEQUENCE"/>
    <property type="match status" value="1"/>
</dbReference>
<dbReference type="InterPro" id="IPR031052">
    <property type="entry name" value="FHY3/FAR1"/>
</dbReference>
<dbReference type="GO" id="GO:0006355">
    <property type="term" value="P:regulation of DNA-templated transcription"/>
    <property type="evidence" value="ECO:0007669"/>
    <property type="project" value="UniProtKB-UniRule"/>
</dbReference>
<comment type="caution">
    <text evidence="2">The sequence shown here is derived from an EMBL/GenBank/DDBJ whole genome shotgun (WGS) entry which is preliminary data.</text>
</comment>
<dbReference type="EMBL" id="SDMP01000016">
    <property type="protein sequence ID" value="RYR03529.1"/>
    <property type="molecule type" value="Genomic_DNA"/>
</dbReference>
<evidence type="ECO:0000256" key="1">
    <source>
        <dbReference type="RuleBase" id="RU367018"/>
    </source>
</evidence>
<organism evidence="2 3">
    <name type="scientific">Arachis hypogaea</name>
    <name type="common">Peanut</name>
    <dbReference type="NCBI Taxonomy" id="3818"/>
    <lineage>
        <taxon>Eukaryota</taxon>
        <taxon>Viridiplantae</taxon>
        <taxon>Streptophyta</taxon>
        <taxon>Embryophyta</taxon>
        <taxon>Tracheophyta</taxon>
        <taxon>Spermatophyta</taxon>
        <taxon>Magnoliopsida</taxon>
        <taxon>eudicotyledons</taxon>
        <taxon>Gunneridae</taxon>
        <taxon>Pentapetalae</taxon>
        <taxon>rosids</taxon>
        <taxon>fabids</taxon>
        <taxon>Fabales</taxon>
        <taxon>Fabaceae</taxon>
        <taxon>Papilionoideae</taxon>
        <taxon>50 kb inversion clade</taxon>
        <taxon>dalbergioids sensu lato</taxon>
        <taxon>Dalbergieae</taxon>
        <taxon>Pterocarpus clade</taxon>
        <taxon>Arachis</taxon>
    </lineage>
</organism>
<dbReference type="AlphaFoldDB" id="A0A444YNU5"/>
<name>A0A444YNU5_ARAHY</name>
<evidence type="ECO:0000313" key="2">
    <source>
        <dbReference type="EMBL" id="RYR03529.1"/>
    </source>
</evidence>
<accession>A0A444YNU5</accession>
<dbReference type="STRING" id="3818.A0A444YNU5"/>
<sequence length="158" mass="19162">MQRAIEMCLPTTIHRMCIWHIMKKIPRKLNNYKRHEEIEQEMSYVVWNSFTKDAFYRNWNDFVTKYGLGGNKWLSELYEDCHIWIPVYLDYHFWVGMISTQRSESMHAFFIKQADSKEREREFDAADFHTVIPCATKLAIEAQFQHVYTHEKFRKVQG</sequence>
<gene>
    <name evidence="2" type="ORF">Ahy_B06g082548</name>
</gene>
<keyword evidence="1" id="KW-0863">Zinc-finger</keyword>
<protein>
    <recommendedName>
        <fullName evidence="1">Protein FAR1-RELATED SEQUENCE</fullName>
    </recommendedName>
</protein>
<dbReference type="GO" id="GO:0008270">
    <property type="term" value="F:zinc ion binding"/>
    <property type="evidence" value="ECO:0007669"/>
    <property type="project" value="UniProtKB-UniRule"/>
</dbReference>
<evidence type="ECO:0000313" key="3">
    <source>
        <dbReference type="Proteomes" id="UP000289738"/>
    </source>
</evidence>
<dbReference type="Proteomes" id="UP000289738">
    <property type="component" value="Chromosome B06"/>
</dbReference>
<comment type="similarity">
    <text evidence="1">Belongs to the FHY3/FAR1 family.</text>
</comment>
<dbReference type="GO" id="GO:0005634">
    <property type="term" value="C:nucleus"/>
    <property type="evidence" value="ECO:0007669"/>
    <property type="project" value="UniProtKB-SubCell"/>
</dbReference>
<keyword evidence="1" id="KW-0479">Metal-binding</keyword>
<keyword evidence="1" id="KW-0862">Zinc</keyword>
<keyword evidence="1" id="KW-0539">Nucleus</keyword>
<keyword evidence="3" id="KW-1185">Reference proteome</keyword>
<comment type="subcellular location">
    <subcellularLocation>
        <location evidence="1">Nucleus</location>
    </subcellularLocation>
</comment>
<proteinExistence type="inferred from homology"/>
<reference evidence="2 3" key="1">
    <citation type="submission" date="2019-01" db="EMBL/GenBank/DDBJ databases">
        <title>Sequencing of cultivated peanut Arachis hypogaea provides insights into genome evolution and oil improvement.</title>
        <authorList>
            <person name="Chen X."/>
        </authorList>
    </citation>
    <scope>NUCLEOTIDE SEQUENCE [LARGE SCALE GENOMIC DNA]</scope>
    <source>
        <strain evidence="3">cv. Fuhuasheng</strain>
        <tissue evidence="2">Leaves</tissue>
    </source>
</reference>
<comment type="function">
    <text evidence="1">Putative transcription activator involved in regulating light control of development.</text>
</comment>
<dbReference type="PANTHER" id="PTHR31669">
    <property type="entry name" value="PROTEIN FAR1-RELATED SEQUENCE 10-RELATED"/>
    <property type="match status" value="1"/>
</dbReference>